<dbReference type="AlphaFoldDB" id="A0A448YH75"/>
<name>A0A448YH75_BRENA</name>
<organism evidence="1 2">
    <name type="scientific">Brettanomyces naardenensis</name>
    <name type="common">Yeast</name>
    <dbReference type="NCBI Taxonomy" id="13370"/>
    <lineage>
        <taxon>Eukaryota</taxon>
        <taxon>Fungi</taxon>
        <taxon>Dikarya</taxon>
        <taxon>Ascomycota</taxon>
        <taxon>Saccharomycotina</taxon>
        <taxon>Pichiomycetes</taxon>
        <taxon>Pichiales</taxon>
        <taxon>Pichiaceae</taxon>
        <taxon>Brettanomyces</taxon>
    </lineage>
</organism>
<sequence length="163" mass="18600">MRQKYKELRFRKAAERILSENPEFPGKITLLHSDGSPELPLYSKPLSYFLVAALPKFEATFLISPDSVPERPQLHLLYFEHTDSDTTMKIMNEAYDHGVHVENPLVNYLAIGPRDSVKLELDDSVQRDYLSKICIDGSVVLMKGKQRSITFGNSKRKGLKFVS</sequence>
<evidence type="ECO:0000313" key="1">
    <source>
        <dbReference type="EMBL" id="VEU20237.1"/>
    </source>
</evidence>
<gene>
    <name evidence="1" type="ORF">BRENAR_LOCUS972</name>
</gene>
<dbReference type="Proteomes" id="UP000290900">
    <property type="component" value="Unassembled WGS sequence"/>
</dbReference>
<keyword evidence="2" id="KW-1185">Reference proteome</keyword>
<dbReference type="InParanoid" id="A0A448YH75"/>
<accession>A0A448YH75</accession>
<reference evidence="1 2" key="1">
    <citation type="submission" date="2018-12" db="EMBL/GenBank/DDBJ databases">
        <authorList>
            <person name="Tiukova I."/>
            <person name="Dainat J."/>
        </authorList>
    </citation>
    <scope>NUCLEOTIDE SEQUENCE [LARGE SCALE GENOMIC DNA]</scope>
</reference>
<dbReference type="OrthoDB" id="3853857at2759"/>
<evidence type="ECO:0000313" key="2">
    <source>
        <dbReference type="Proteomes" id="UP000290900"/>
    </source>
</evidence>
<protein>
    <submittedName>
        <fullName evidence="1">DEKNAAC101154</fullName>
    </submittedName>
</protein>
<dbReference type="EMBL" id="CAACVR010000003">
    <property type="protein sequence ID" value="VEU20237.1"/>
    <property type="molecule type" value="Genomic_DNA"/>
</dbReference>
<dbReference type="STRING" id="13370.A0A448YH75"/>
<proteinExistence type="predicted"/>